<dbReference type="InParanoid" id="A0A2R5G0D9"/>
<dbReference type="InterPro" id="IPR035930">
    <property type="entry name" value="FomD-like_sf"/>
</dbReference>
<proteinExistence type="predicted"/>
<keyword evidence="2" id="KW-1185">Reference proteome</keyword>
<accession>A0A2R5G0D9</accession>
<organism evidence="1 2">
    <name type="scientific">Hondaea fermentalgiana</name>
    <dbReference type="NCBI Taxonomy" id="2315210"/>
    <lineage>
        <taxon>Eukaryota</taxon>
        <taxon>Sar</taxon>
        <taxon>Stramenopiles</taxon>
        <taxon>Bigyra</taxon>
        <taxon>Labyrinthulomycetes</taxon>
        <taxon>Thraustochytrida</taxon>
        <taxon>Thraustochytriidae</taxon>
        <taxon>Hondaea</taxon>
    </lineage>
</organism>
<dbReference type="Proteomes" id="UP000241890">
    <property type="component" value="Unassembled WGS sequence"/>
</dbReference>
<name>A0A2R5G0D9_9STRA</name>
<reference evidence="1 2" key="1">
    <citation type="submission" date="2017-12" db="EMBL/GenBank/DDBJ databases">
        <title>Sequencing, de novo assembly and annotation of complete genome of a new Thraustochytrid species, strain FCC1311.</title>
        <authorList>
            <person name="Sedici K."/>
            <person name="Godart F."/>
            <person name="Aiese Cigliano R."/>
            <person name="Sanseverino W."/>
            <person name="Barakat M."/>
            <person name="Ortet P."/>
            <person name="Marechal E."/>
            <person name="Cagnac O."/>
            <person name="Amato A."/>
        </authorList>
    </citation>
    <scope>NUCLEOTIDE SEQUENCE [LARGE SCALE GENOMIC DNA]</scope>
</reference>
<gene>
    <name evidence="1" type="ORF">FCC1311_006782</name>
</gene>
<dbReference type="SUPFAM" id="SSF159234">
    <property type="entry name" value="FomD-like"/>
    <property type="match status" value="1"/>
</dbReference>
<comment type="caution">
    <text evidence="1">The sequence shown here is derived from an EMBL/GenBank/DDBJ whole genome shotgun (WGS) entry which is preliminary data.</text>
</comment>
<evidence type="ECO:0000313" key="1">
    <source>
        <dbReference type="EMBL" id="GBG24460.1"/>
    </source>
</evidence>
<dbReference type="AlphaFoldDB" id="A0A2R5G0D9"/>
<dbReference type="EMBL" id="BEYU01000006">
    <property type="protein sequence ID" value="GBG24460.1"/>
    <property type="molecule type" value="Genomic_DNA"/>
</dbReference>
<protein>
    <submittedName>
        <fullName evidence="1">Uncharacterized protein</fullName>
    </submittedName>
</protein>
<evidence type="ECO:0000313" key="2">
    <source>
        <dbReference type="Proteomes" id="UP000241890"/>
    </source>
</evidence>
<dbReference type="Gene3D" id="2.40.380.10">
    <property type="entry name" value="FomD-like"/>
    <property type="match status" value="1"/>
</dbReference>
<sequence>MALRRALTEVKHKAGGARQSFSLELWRQTPEVVVGRWAAPEDNPYGLAAGSFSWGVWPLGADATWAAYRIHEADGRLKSYRFDAVAKNKATAEGVVEFWDLLLDAKVKPSQSTGTAGATQWIVAFEDADEVKAAIEAGELTDTEQSCIARFRHALEFDLDATLARVDREIADAEFHESERTRDLDA</sequence>